<sequence>MGIVYKKYLHGEKILGCNACKTHFATHDHIISRQFHGQFGRAYLFSNVINVYTGEAEDRNMRTGLHTVQDIHCAECATVVGWKYLVAYEQTEQYKEGRFILERTLLHYVSGA</sequence>
<evidence type="ECO:0000256" key="3">
    <source>
        <dbReference type="ARBA" id="ARBA00022833"/>
    </source>
</evidence>
<dbReference type="GO" id="GO:0046872">
    <property type="term" value="F:metal ion binding"/>
    <property type="evidence" value="ECO:0007669"/>
    <property type="project" value="UniProtKB-KW"/>
</dbReference>
<dbReference type="OrthoDB" id="6407410at2759"/>
<proteinExistence type="inferred from homology"/>
<evidence type="ECO:0000313" key="7">
    <source>
        <dbReference type="Proteomes" id="UP000078512"/>
    </source>
</evidence>
<dbReference type="Pfam" id="PF03226">
    <property type="entry name" value="Yippee-Mis18"/>
    <property type="match status" value="1"/>
</dbReference>
<evidence type="ECO:0000256" key="1">
    <source>
        <dbReference type="ARBA" id="ARBA00005613"/>
    </source>
</evidence>
<evidence type="ECO:0000256" key="2">
    <source>
        <dbReference type="ARBA" id="ARBA00022723"/>
    </source>
</evidence>
<dbReference type="InterPro" id="IPR004910">
    <property type="entry name" value="Yippee/Mis18/Cereblon"/>
</dbReference>
<organism evidence="6 7">
    <name type="scientific">Linnemannia elongata AG-77</name>
    <dbReference type="NCBI Taxonomy" id="1314771"/>
    <lineage>
        <taxon>Eukaryota</taxon>
        <taxon>Fungi</taxon>
        <taxon>Fungi incertae sedis</taxon>
        <taxon>Mucoromycota</taxon>
        <taxon>Mortierellomycotina</taxon>
        <taxon>Mortierellomycetes</taxon>
        <taxon>Mortierellales</taxon>
        <taxon>Mortierellaceae</taxon>
        <taxon>Linnemannia</taxon>
    </lineage>
</organism>
<protein>
    <recommendedName>
        <fullName evidence="4">Protein yippee-like</fullName>
    </recommendedName>
</protein>
<evidence type="ECO:0000256" key="4">
    <source>
        <dbReference type="RuleBase" id="RU110713"/>
    </source>
</evidence>
<dbReference type="PANTHER" id="PTHR13848">
    <property type="entry name" value="PROTEIN YIPPEE-LIKE CG15309-RELATED"/>
    <property type="match status" value="1"/>
</dbReference>
<dbReference type="Proteomes" id="UP000078512">
    <property type="component" value="Unassembled WGS sequence"/>
</dbReference>
<dbReference type="EMBL" id="KV442039">
    <property type="protein sequence ID" value="OAQ29663.1"/>
    <property type="molecule type" value="Genomic_DNA"/>
</dbReference>
<dbReference type="InterPro" id="IPR039058">
    <property type="entry name" value="Yippee_fam"/>
</dbReference>
<evidence type="ECO:0000259" key="5">
    <source>
        <dbReference type="PROSITE" id="PS51792"/>
    </source>
</evidence>
<comment type="similarity">
    <text evidence="1 4">Belongs to the yippee family.</text>
</comment>
<gene>
    <name evidence="6" type="ORF">K457DRAFT_480226</name>
</gene>
<keyword evidence="3" id="KW-0862">Zinc</keyword>
<name>A0A197JXJ1_9FUNG</name>
<keyword evidence="7" id="KW-1185">Reference proteome</keyword>
<dbReference type="STRING" id="1314771.A0A197JXJ1"/>
<reference evidence="6 7" key="1">
    <citation type="submission" date="2016-05" db="EMBL/GenBank/DDBJ databases">
        <title>Genome sequencing reveals origins of a unique bacterial endosymbiosis in the earliest lineages of terrestrial Fungi.</title>
        <authorList>
            <consortium name="DOE Joint Genome Institute"/>
            <person name="Uehling J."/>
            <person name="Gryganskyi A."/>
            <person name="Hameed K."/>
            <person name="Tschaplinski T."/>
            <person name="Misztal P."/>
            <person name="Wu S."/>
            <person name="Desiro A."/>
            <person name="Vande Pol N."/>
            <person name="Du Z.-Y."/>
            <person name="Zienkiewicz A."/>
            <person name="Zienkiewicz K."/>
            <person name="Morin E."/>
            <person name="Tisserant E."/>
            <person name="Splivallo R."/>
            <person name="Hainaut M."/>
            <person name="Henrissat B."/>
            <person name="Ohm R."/>
            <person name="Kuo A."/>
            <person name="Yan J."/>
            <person name="Lipzen A."/>
            <person name="Nolan M."/>
            <person name="Labutti K."/>
            <person name="Barry K."/>
            <person name="Goldstein A."/>
            <person name="Labbe J."/>
            <person name="Schadt C."/>
            <person name="Tuskan G."/>
            <person name="Grigoriev I."/>
            <person name="Martin F."/>
            <person name="Vilgalys R."/>
            <person name="Bonito G."/>
        </authorList>
    </citation>
    <scope>NUCLEOTIDE SEQUENCE [LARGE SCALE GENOMIC DNA]</scope>
    <source>
        <strain evidence="6 7">AG-77</strain>
    </source>
</reference>
<dbReference type="PROSITE" id="PS51792">
    <property type="entry name" value="YIPPEE"/>
    <property type="match status" value="1"/>
</dbReference>
<feature type="domain" description="Yippee" evidence="5">
    <location>
        <begin position="13"/>
        <end position="110"/>
    </location>
</feature>
<accession>A0A197JXJ1</accession>
<evidence type="ECO:0000313" key="6">
    <source>
        <dbReference type="EMBL" id="OAQ29663.1"/>
    </source>
</evidence>
<dbReference type="InterPro" id="IPR034751">
    <property type="entry name" value="Yippee"/>
</dbReference>
<dbReference type="AlphaFoldDB" id="A0A197JXJ1"/>
<keyword evidence="2" id="KW-0479">Metal-binding</keyword>